<keyword evidence="2" id="KW-1133">Transmembrane helix</keyword>
<dbReference type="Pfam" id="PF01478">
    <property type="entry name" value="Peptidase_A24"/>
    <property type="match status" value="1"/>
</dbReference>
<dbReference type="STRING" id="507626.LOKO_03245"/>
<dbReference type="KEGG" id="hco:LOKO_03245"/>
<comment type="similarity">
    <text evidence="1">Belongs to the peptidase A24 family.</text>
</comment>
<feature type="transmembrane region" description="Helical" evidence="2">
    <location>
        <begin position="52"/>
        <end position="74"/>
    </location>
</feature>
<evidence type="ECO:0000313" key="5">
    <source>
        <dbReference type="Proteomes" id="UP000063387"/>
    </source>
</evidence>
<keyword evidence="5" id="KW-1185">Reference proteome</keyword>
<dbReference type="InterPro" id="IPR000045">
    <property type="entry name" value="Prepilin_IV_endopep_pep"/>
</dbReference>
<proteinExistence type="inferred from homology"/>
<dbReference type="PATRIC" id="fig|507626.3.peg.3240"/>
<feature type="transmembrane region" description="Helical" evidence="2">
    <location>
        <begin position="29"/>
        <end position="47"/>
    </location>
</feature>
<organism evidence="4 5">
    <name type="scientific">Halomonas chromatireducens</name>
    <dbReference type="NCBI Taxonomy" id="507626"/>
    <lineage>
        <taxon>Bacteria</taxon>
        <taxon>Pseudomonadati</taxon>
        <taxon>Pseudomonadota</taxon>
        <taxon>Gammaproteobacteria</taxon>
        <taxon>Oceanospirillales</taxon>
        <taxon>Halomonadaceae</taxon>
        <taxon>Halomonas</taxon>
    </lineage>
</organism>
<dbReference type="Proteomes" id="UP000063387">
    <property type="component" value="Chromosome"/>
</dbReference>
<accession>A0A120JWP3</accession>
<dbReference type="GO" id="GO:0005886">
    <property type="term" value="C:plasma membrane"/>
    <property type="evidence" value="ECO:0007669"/>
    <property type="project" value="TreeGrafter"/>
</dbReference>
<feature type="domain" description="Prepilin type IV endopeptidase peptidase" evidence="3">
    <location>
        <begin position="11"/>
        <end position="110"/>
    </location>
</feature>
<dbReference type="GO" id="GO:0006465">
    <property type="term" value="P:signal peptide processing"/>
    <property type="evidence" value="ECO:0007669"/>
    <property type="project" value="TreeGrafter"/>
</dbReference>
<protein>
    <submittedName>
        <fullName evidence="4">Type IV leader peptidase family protein</fullName>
    </submittedName>
</protein>
<sequence>MRHELLLIPCLLLAWIAAGWDLRIRRIPNRLVLAGTVMGLLLQGVLVGTGGFLAAILGLLVGMAILMPGYLMGFTGAGDAKLMAAVGTFLGPVGVLQAGLMSIVVGGIVGMVFATSALFRRQSVSPWSRYGLMAKTLLYTGRPLYIAPKEGEVMGSKFPFAVSIAIGATGWMIWQWPLAFG</sequence>
<reference evidence="4 5" key="1">
    <citation type="journal article" date="2016" name="Genome Announc.">
        <title>Draft Genome Sequence of 'Halomonas chromatireducens' Strain AGD 8-3, a Haloalkaliphilic Chromate- and Selenite-Reducing Gammaproteobacterium.</title>
        <authorList>
            <person name="Sharko F.S."/>
            <person name="Shapovalova A.A."/>
            <person name="Tsygankova S.V."/>
            <person name="Komova A.V."/>
            <person name="Boulygina E.S."/>
            <person name="Teslyuk A.B."/>
            <person name="Gotovtsev P.M."/>
            <person name="Namsaraev Z.B."/>
            <person name="Khijniak T.V."/>
            <person name="Nedoluzhko A.V."/>
            <person name="Vasilov R.G."/>
        </authorList>
    </citation>
    <scope>NUCLEOTIDE SEQUENCE [LARGE SCALE GENOMIC DNA]</scope>
    <source>
        <strain evidence="4 5">AGD 8-3</strain>
    </source>
</reference>
<feature type="transmembrane region" description="Helical" evidence="2">
    <location>
        <begin position="158"/>
        <end position="176"/>
    </location>
</feature>
<evidence type="ECO:0000313" key="4">
    <source>
        <dbReference type="EMBL" id="AMD02291.1"/>
    </source>
</evidence>
<evidence type="ECO:0000259" key="3">
    <source>
        <dbReference type="Pfam" id="PF01478"/>
    </source>
</evidence>
<dbReference type="PANTHER" id="PTHR30487">
    <property type="entry name" value="TYPE 4 PREPILIN-LIKE PROTEINS LEADER PEPTIDE-PROCESSING ENZYME"/>
    <property type="match status" value="1"/>
</dbReference>
<name>A0A120JWP3_9GAMM</name>
<keyword evidence="2" id="KW-0812">Transmembrane</keyword>
<keyword evidence="2" id="KW-0472">Membrane</keyword>
<dbReference type="GO" id="GO:0004190">
    <property type="term" value="F:aspartic-type endopeptidase activity"/>
    <property type="evidence" value="ECO:0007669"/>
    <property type="project" value="InterPro"/>
</dbReference>
<reference evidence="4 5" key="2">
    <citation type="submission" date="2016-02" db="EMBL/GenBank/DDBJ databases">
        <authorList>
            <person name="Wen L."/>
            <person name="He K."/>
            <person name="Yang H."/>
        </authorList>
    </citation>
    <scope>NUCLEOTIDE SEQUENCE [LARGE SCALE GENOMIC DNA]</scope>
    <source>
        <strain evidence="4 5">AGD 8-3</strain>
    </source>
</reference>
<dbReference type="Gene3D" id="1.20.120.1220">
    <property type="match status" value="1"/>
</dbReference>
<dbReference type="OrthoDB" id="5508079at2"/>
<feature type="transmembrane region" description="Helical" evidence="2">
    <location>
        <begin position="94"/>
        <end position="119"/>
    </location>
</feature>
<evidence type="ECO:0000256" key="2">
    <source>
        <dbReference type="SAM" id="Phobius"/>
    </source>
</evidence>
<dbReference type="AlphaFoldDB" id="A0A120JWP3"/>
<dbReference type="PANTHER" id="PTHR30487:SF0">
    <property type="entry name" value="PREPILIN LEADER PEPTIDASE_N-METHYLTRANSFERASE-RELATED"/>
    <property type="match status" value="1"/>
</dbReference>
<dbReference type="RefSeq" id="WP_066451592.1">
    <property type="nucleotide sequence ID" value="NZ_CP014226.1"/>
</dbReference>
<evidence type="ECO:0000256" key="1">
    <source>
        <dbReference type="ARBA" id="ARBA00005801"/>
    </source>
</evidence>
<gene>
    <name evidence="4" type="ORF">LOKO_03245</name>
</gene>
<dbReference type="EMBL" id="CP014226">
    <property type="protein sequence ID" value="AMD02291.1"/>
    <property type="molecule type" value="Genomic_DNA"/>
</dbReference>
<dbReference type="InterPro" id="IPR050882">
    <property type="entry name" value="Prepilin_peptidase/N-MTase"/>
</dbReference>